<dbReference type="Proteomes" id="UP000708208">
    <property type="component" value="Unassembled WGS sequence"/>
</dbReference>
<comment type="caution">
    <text evidence="1">The sequence shown here is derived from an EMBL/GenBank/DDBJ whole genome shotgun (WGS) entry which is preliminary data.</text>
</comment>
<protein>
    <submittedName>
        <fullName evidence="1">Uncharacterized protein</fullName>
    </submittedName>
</protein>
<dbReference type="AlphaFoldDB" id="A0A8J2K873"/>
<proteinExistence type="predicted"/>
<evidence type="ECO:0000313" key="1">
    <source>
        <dbReference type="EMBL" id="CAG7784726.1"/>
    </source>
</evidence>
<accession>A0A8J2K873</accession>
<feature type="non-terminal residue" evidence="1">
    <location>
        <position position="59"/>
    </location>
</feature>
<dbReference type="EMBL" id="CAJVCH010281498">
    <property type="protein sequence ID" value="CAG7784726.1"/>
    <property type="molecule type" value="Genomic_DNA"/>
</dbReference>
<name>A0A8J2K873_9HEXA</name>
<evidence type="ECO:0000313" key="2">
    <source>
        <dbReference type="Proteomes" id="UP000708208"/>
    </source>
</evidence>
<sequence length="59" mass="7125">FTLFLNIENADFYGQHLRGQYSNFQRRMQHILSRGSTNNNLIVNAPLRCQRVPIIWWYL</sequence>
<gene>
    <name evidence="1" type="ORF">AFUS01_LOCUS23395</name>
</gene>
<reference evidence="1" key="1">
    <citation type="submission" date="2021-06" db="EMBL/GenBank/DDBJ databases">
        <authorList>
            <person name="Hodson N. C."/>
            <person name="Mongue J. A."/>
            <person name="Jaron S. K."/>
        </authorList>
    </citation>
    <scope>NUCLEOTIDE SEQUENCE</scope>
</reference>
<organism evidence="1 2">
    <name type="scientific">Allacma fusca</name>
    <dbReference type="NCBI Taxonomy" id="39272"/>
    <lineage>
        <taxon>Eukaryota</taxon>
        <taxon>Metazoa</taxon>
        <taxon>Ecdysozoa</taxon>
        <taxon>Arthropoda</taxon>
        <taxon>Hexapoda</taxon>
        <taxon>Collembola</taxon>
        <taxon>Symphypleona</taxon>
        <taxon>Sminthuridae</taxon>
        <taxon>Allacma</taxon>
    </lineage>
</organism>
<keyword evidence="2" id="KW-1185">Reference proteome</keyword>